<evidence type="ECO:0000256" key="1">
    <source>
        <dbReference type="SAM" id="MobiDB-lite"/>
    </source>
</evidence>
<dbReference type="Proteomes" id="UP001310594">
    <property type="component" value="Unassembled WGS sequence"/>
</dbReference>
<name>A0AAN7WCF7_9PEZI</name>
<organism evidence="2 3">
    <name type="scientific">Elasticomyces elasticus</name>
    <dbReference type="NCBI Taxonomy" id="574655"/>
    <lineage>
        <taxon>Eukaryota</taxon>
        <taxon>Fungi</taxon>
        <taxon>Dikarya</taxon>
        <taxon>Ascomycota</taxon>
        <taxon>Pezizomycotina</taxon>
        <taxon>Dothideomycetes</taxon>
        <taxon>Dothideomycetidae</taxon>
        <taxon>Mycosphaerellales</taxon>
        <taxon>Teratosphaeriaceae</taxon>
        <taxon>Elasticomyces</taxon>
    </lineage>
</organism>
<accession>A0AAN7WCF7</accession>
<evidence type="ECO:0000313" key="2">
    <source>
        <dbReference type="EMBL" id="KAK5707588.1"/>
    </source>
</evidence>
<feature type="compositionally biased region" description="Polar residues" evidence="1">
    <location>
        <begin position="7"/>
        <end position="24"/>
    </location>
</feature>
<evidence type="ECO:0008006" key="4">
    <source>
        <dbReference type="Google" id="ProtNLM"/>
    </source>
</evidence>
<sequence>MALNVPQVRTNTIKRAGSSSSIGNTIEHDNELAPVTPRSRRNSANSANLVPSAGPASPALTRPTTQHRTDKTTIYGGKAHKAVFFDTRRLMEKSAYFNKMLSETPEPTAEQTTYEDADETSLAIYAAWIHGKKLRGPSDFHSTGHYLGLYVMAGKFGSEALMNDVIDLVRDYYAQGGLTAPPYRLQYIYTFTSEPNPMRKFLVSTAAWRSMYGGEGISDAMKEVLSDKTLALDYIQALIVLVRMTARIQGRVAIAHGIHTTTRRRVPSRLQSRGSRGWVLGVEGREDRVRNLRASWRENVTYAMN</sequence>
<dbReference type="EMBL" id="JAVRQU010000001">
    <property type="protein sequence ID" value="KAK5707588.1"/>
    <property type="molecule type" value="Genomic_DNA"/>
</dbReference>
<dbReference type="AlphaFoldDB" id="A0AAN7WCF7"/>
<evidence type="ECO:0000313" key="3">
    <source>
        <dbReference type="Proteomes" id="UP001310594"/>
    </source>
</evidence>
<gene>
    <name evidence="2" type="ORF">LTR97_000125</name>
</gene>
<proteinExistence type="predicted"/>
<reference evidence="2" key="1">
    <citation type="submission" date="2023-08" db="EMBL/GenBank/DDBJ databases">
        <title>Black Yeasts Isolated from many extreme environments.</title>
        <authorList>
            <person name="Coleine C."/>
            <person name="Stajich J.E."/>
            <person name="Selbmann L."/>
        </authorList>
    </citation>
    <scope>NUCLEOTIDE SEQUENCE</scope>
    <source>
        <strain evidence="2">CCFEE 5810</strain>
    </source>
</reference>
<comment type="caution">
    <text evidence="2">The sequence shown here is derived from an EMBL/GenBank/DDBJ whole genome shotgun (WGS) entry which is preliminary data.</text>
</comment>
<feature type="region of interest" description="Disordered" evidence="1">
    <location>
        <begin position="1"/>
        <end position="70"/>
    </location>
</feature>
<protein>
    <recommendedName>
        <fullName evidence="4">BTB domain-containing protein</fullName>
    </recommendedName>
</protein>